<dbReference type="Proteomes" id="UP000324832">
    <property type="component" value="Unassembled WGS sequence"/>
</dbReference>
<keyword evidence="2" id="KW-1185">Reference proteome</keyword>
<dbReference type="AlphaFoldDB" id="A0A5E4Q5R8"/>
<organism evidence="1 2">
    <name type="scientific">Leptidea sinapis</name>
    <dbReference type="NCBI Taxonomy" id="189913"/>
    <lineage>
        <taxon>Eukaryota</taxon>
        <taxon>Metazoa</taxon>
        <taxon>Ecdysozoa</taxon>
        <taxon>Arthropoda</taxon>
        <taxon>Hexapoda</taxon>
        <taxon>Insecta</taxon>
        <taxon>Pterygota</taxon>
        <taxon>Neoptera</taxon>
        <taxon>Endopterygota</taxon>
        <taxon>Lepidoptera</taxon>
        <taxon>Glossata</taxon>
        <taxon>Ditrysia</taxon>
        <taxon>Papilionoidea</taxon>
        <taxon>Pieridae</taxon>
        <taxon>Dismorphiinae</taxon>
        <taxon>Leptidea</taxon>
    </lineage>
</organism>
<protein>
    <submittedName>
        <fullName evidence="1">Uncharacterized protein</fullName>
    </submittedName>
</protein>
<gene>
    <name evidence="1" type="ORF">LSINAPIS_LOCUS5066</name>
</gene>
<reference evidence="1 2" key="1">
    <citation type="submission" date="2017-07" db="EMBL/GenBank/DDBJ databases">
        <authorList>
            <person name="Talla V."/>
            <person name="Backstrom N."/>
        </authorList>
    </citation>
    <scope>NUCLEOTIDE SEQUENCE [LARGE SCALE GENOMIC DNA]</scope>
</reference>
<sequence length="283" mass="33387">MIRIAILILLTTTDGKILRNNALMSQMVSNFHKDSSNTERDLEPVESKNEPVLSRMQKLLCKNFKTIPCELITQDSTLRKLIEKSIAQINYRKMKMEKTTQALRYVTLHPFVKEEYSNYVSDDYTKHAIEKVPSRHFKKTKNANSKHTTVYGRKNIKKFYPHKVKYRDKDIKKRLGDYSEDKFSMSEELPDMTLTKKHQHLSYKVEPANPPIWRIDYTKHGEPSYNMFSLGTDRHEDRMKTEHDAAAKDNILDQARRKDVLHSDIYIKNKYNVKNFNSDPIEK</sequence>
<name>A0A5E4Q5R8_9NEOP</name>
<evidence type="ECO:0000313" key="2">
    <source>
        <dbReference type="Proteomes" id="UP000324832"/>
    </source>
</evidence>
<proteinExistence type="predicted"/>
<dbReference type="EMBL" id="FZQP02001371">
    <property type="protein sequence ID" value="VVC92691.1"/>
    <property type="molecule type" value="Genomic_DNA"/>
</dbReference>
<accession>A0A5E4Q5R8</accession>
<evidence type="ECO:0000313" key="1">
    <source>
        <dbReference type="EMBL" id="VVC92691.1"/>
    </source>
</evidence>